<comment type="caution">
    <text evidence="2">The sequence shown here is derived from an EMBL/GenBank/DDBJ whole genome shotgun (WGS) entry which is preliminary data.</text>
</comment>
<dbReference type="AlphaFoldDB" id="A0A9P6JNZ2"/>
<feature type="domain" description="F-box" evidence="1">
    <location>
        <begin position="3"/>
        <end position="48"/>
    </location>
</feature>
<evidence type="ECO:0000313" key="3">
    <source>
        <dbReference type="Proteomes" id="UP000807306"/>
    </source>
</evidence>
<proteinExistence type="predicted"/>
<dbReference type="Proteomes" id="UP000807306">
    <property type="component" value="Unassembled WGS sequence"/>
</dbReference>
<dbReference type="InterPro" id="IPR001810">
    <property type="entry name" value="F-box_dom"/>
</dbReference>
<dbReference type="SUPFAM" id="SSF81383">
    <property type="entry name" value="F-box domain"/>
    <property type="match status" value="1"/>
</dbReference>
<name>A0A9P6JNZ2_9AGAR</name>
<dbReference type="EMBL" id="MU157857">
    <property type="protein sequence ID" value="KAF9527927.1"/>
    <property type="molecule type" value="Genomic_DNA"/>
</dbReference>
<sequence length="452" mass="50754">MASDLPQELYARIYALLHPRPDLLSCGLVCRAWFLCTRQSPLFRDVTINNLNADGFADLVMNPYSSFPFCIKQLTLNVDAIWFRRLLPFLQPLNATSLRLCNLQWTALEAHTQSKFIATFSKTIQRLVLGPRMTFESFVEATNVISQFSDIVSLAMEDVQWKTPQSPTPSKILQGESDRRAFSMYSLPTSCHSVSFMRCELGEIVQWLYAHTSFPDIHKLSIGNIKFRDIIHLRGLCCAAGPTIQEIALSFDVGEEGLGELDSSSILVYEGKVKKEIPGLNDIRHQAFRFGGIDCTIRSMCVMKQEGKNGLLLSLTTLYYDNFIYFTDRGRSCGPFFGVKSLAFLAARGADTLLQKITFVIMLQKVGDLDYHTIDWIGLDAILVYLAKAARQSSSFPSDGSLDNDKPVGGYPIRIIFELGGSADLEAMAALIQQKLPQCHQIKALIFREKQR</sequence>
<dbReference type="Gene3D" id="3.80.10.10">
    <property type="entry name" value="Ribonuclease Inhibitor"/>
    <property type="match status" value="1"/>
</dbReference>
<dbReference type="OrthoDB" id="2793270at2759"/>
<protein>
    <recommendedName>
        <fullName evidence="1">F-box domain-containing protein</fullName>
    </recommendedName>
</protein>
<gene>
    <name evidence="2" type="ORF">CPB83DRAFT_371857</name>
</gene>
<dbReference type="Pfam" id="PF12937">
    <property type="entry name" value="F-box-like"/>
    <property type="match status" value="1"/>
</dbReference>
<dbReference type="InterPro" id="IPR036047">
    <property type="entry name" value="F-box-like_dom_sf"/>
</dbReference>
<keyword evidence="3" id="KW-1185">Reference proteome</keyword>
<reference evidence="2" key="1">
    <citation type="submission" date="2020-11" db="EMBL/GenBank/DDBJ databases">
        <authorList>
            <consortium name="DOE Joint Genome Institute"/>
            <person name="Ahrendt S."/>
            <person name="Riley R."/>
            <person name="Andreopoulos W."/>
            <person name="Labutti K."/>
            <person name="Pangilinan J."/>
            <person name="Ruiz-Duenas F.J."/>
            <person name="Barrasa J.M."/>
            <person name="Sanchez-Garcia M."/>
            <person name="Camarero S."/>
            <person name="Miyauchi S."/>
            <person name="Serrano A."/>
            <person name="Linde D."/>
            <person name="Babiker R."/>
            <person name="Drula E."/>
            <person name="Ayuso-Fernandez I."/>
            <person name="Pacheco R."/>
            <person name="Padilla G."/>
            <person name="Ferreira P."/>
            <person name="Barriuso J."/>
            <person name="Kellner H."/>
            <person name="Castanera R."/>
            <person name="Alfaro M."/>
            <person name="Ramirez L."/>
            <person name="Pisabarro A.G."/>
            <person name="Kuo A."/>
            <person name="Tritt A."/>
            <person name="Lipzen A."/>
            <person name="He G."/>
            <person name="Yan M."/>
            <person name="Ng V."/>
            <person name="Cullen D."/>
            <person name="Martin F."/>
            <person name="Rosso M.-N."/>
            <person name="Henrissat B."/>
            <person name="Hibbett D."/>
            <person name="Martinez A.T."/>
            <person name="Grigoriev I.V."/>
        </authorList>
    </citation>
    <scope>NUCLEOTIDE SEQUENCE</scope>
    <source>
        <strain evidence="2">CBS 506.95</strain>
    </source>
</reference>
<dbReference type="InterPro" id="IPR032675">
    <property type="entry name" value="LRR_dom_sf"/>
</dbReference>
<organism evidence="2 3">
    <name type="scientific">Crepidotus variabilis</name>
    <dbReference type="NCBI Taxonomy" id="179855"/>
    <lineage>
        <taxon>Eukaryota</taxon>
        <taxon>Fungi</taxon>
        <taxon>Dikarya</taxon>
        <taxon>Basidiomycota</taxon>
        <taxon>Agaricomycotina</taxon>
        <taxon>Agaricomycetes</taxon>
        <taxon>Agaricomycetidae</taxon>
        <taxon>Agaricales</taxon>
        <taxon>Agaricineae</taxon>
        <taxon>Crepidotaceae</taxon>
        <taxon>Crepidotus</taxon>
    </lineage>
</organism>
<accession>A0A9P6JNZ2</accession>
<evidence type="ECO:0000259" key="1">
    <source>
        <dbReference type="Pfam" id="PF12937"/>
    </source>
</evidence>
<evidence type="ECO:0000313" key="2">
    <source>
        <dbReference type="EMBL" id="KAF9527927.1"/>
    </source>
</evidence>